<dbReference type="AlphaFoldDB" id="A0AB36JVB7"/>
<evidence type="ECO:0000256" key="2">
    <source>
        <dbReference type="ARBA" id="ARBA00022519"/>
    </source>
</evidence>
<dbReference type="RefSeq" id="WP_077659275.1">
    <property type="nucleotide sequence ID" value="NZ_CP040021.1"/>
</dbReference>
<evidence type="ECO:0000256" key="3">
    <source>
        <dbReference type="ARBA" id="ARBA00022679"/>
    </source>
</evidence>
<evidence type="ECO:0000256" key="9">
    <source>
        <dbReference type="HAMAP-Rule" id="MF_01942"/>
    </source>
</evidence>
<evidence type="ECO:0000256" key="1">
    <source>
        <dbReference type="ARBA" id="ARBA00022475"/>
    </source>
</evidence>
<keyword evidence="2 9" id="KW-0997">Cell inner membrane</keyword>
<comment type="caution">
    <text evidence="10">The sequence shown here is derived from an EMBL/GenBank/DDBJ whole genome shotgun (WGS) entry which is preliminary data.</text>
</comment>
<comment type="subcellular location">
    <subcellularLocation>
        <location evidence="9">Cell inner membrane</location>
        <topology evidence="9">Single-pass membrane protein</topology>
    </subcellularLocation>
</comment>
<dbReference type="InterPro" id="IPR011920">
    <property type="entry name" value="Lipid_A_LpxL_LpxP"/>
</dbReference>
<accession>A0AB36JVB7</accession>
<evidence type="ECO:0000256" key="4">
    <source>
        <dbReference type="ARBA" id="ARBA00022692"/>
    </source>
</evidence>
<dbReference type="Proteomes" id="UP000189021">
    <property type="component" value="Unassembled WGS sequence"/>
</dbReference>
<dbReference type="PANTHER" id="PTHR30606:SF9">
    <property type="entry name" value="LIPID A BIOSYNTHESIS LAUROYLTRANSFERASE"/>
    <property type="match status" value="1"/>
</dbReference>
<organism evidence="10 11">
    <name type="scientific">Salinivibrio kushneri</name>
    <dbReference type="NCBI Taxonomy" id="1908198"/>
    <lineage>
        <taxon>Bacteria</taxon>
        <taxon>Pseudomonadati</taxon>
        <taxon>Pseudomonadota</taxon>
        <taxon>Gammaproteobacteria</taxon>
        <taxon>Vibrionales</taxon>
        <taxon>Vibrionaceae</taxon>
        <taxon>Salinivibrio</taxon>
    </lineage>
</organism>
<dbReference type="InterPro" id="IPR004960">
    <property type="entry name" value="LipA_acyltrans"/>
</dbReference>
<dbReference type="PANTHER" id="PTHR30606">
    <property type="entry name" value="LIPID A BIOSYNTHESIS LAUROYL ACYLTRANSFERASE"/>
    <property type="match status" value="1"/>
</dbReference>
<keyword evidence="8 9" id="KW-0012">Acyltransferase</keyword>
<dbReference type="EMBL" id="MUEK01000007">
    <property type="protein sequence ID" value="OOE39588.1"/>
    <property type="molecule type" value="Genomic_DNA"/>
</dbReference>
<dbReference type="GO" id="GO:0008913">
    <property type="term" value="F:Kdo2-lipid IVA acyltransferase activity"/>
    <property type="evidence" value="ECO:0007669"/>
    <property type="project" value="UniProtKB-EC"/>
</dbReference>
<dbReference type="GO" id="GO:0009245">
    <property type="term" value="P:lipid A biosynthetic process"/>
    <property type="evidence" value="ECO:0007669"/>
    <property type="project" value="InterPro"/>
</dbReference>
<keyword evidence="6 9" id="KW-1133">Transmembrane helix</keyword>
<dbReference type="Pfam" id="PF03279">
    <property type="entry name" value="Lip_A_acyltrans"/>
    <property type="match status" value="1"/>
</dbReference>
<proteinExistence type="inferred from homology"/>
<evidence type="ECO:0000256" key="5">
    <source>
        <dbReference type="ARBA" id="ARBA00022985"/>
    </source>
</evidence>
<dbReference type="PIRSF" id="PIRSF026649">
    <property type="entry name" value="MsbB"/>
    <property type="match status" value="1"/>
</dbReference>
<keyword evidence="4 9" id="KW-0812">Transmembrane</keyword>
<dbReference type="GO" id="GO:0009103">
    <property type="term" value="P:lipopolysaccharide biosynthetic process"/>
    <property type="evidence" value="ECO:0007669"/>
    <property type="project" value="UniProtKB-UniRule"/>
</dbReference>
<dbReference type="EC" id="2.3.1.241" evidence="9"/>
<evidence type="ECO:0000256" key="8">
    <source>
        <dbReference type="ARBA" id="ARBA00023315"/>
    </source>
</evidence>
<keyword evidence="3 9" id="KW-0808">Transferase</keyword>
<protein>
    <recommendedName>
        <fullName evidence="9">Lipid A biosynthesis acyltransferase</fullName>
        <ecNumber evidence="9">2.3.1.241</ecNumber>
    </recommendedName>
    <alternativeName>
        <fullName evidence="9">Kdo(2)-lipid IV(A) acyltransferase</fullName>
    </alternativeName>
</protein>
<sequence length="309" mass="35568">MSDFSAPTFRLGFLHPRYLHTWLGVGLMYLASWLPYRVQFYVGRGLGYLMHTLMKRRVKIADRNLALCFPEMTPANRAAMVKENFANAGLALFETGMAWFWPKWRIQKHFTIEGLDTLLELEQQGKGVLLVAVHSLNLEIGGRGLSEQTPGVGVYRPNTNPVYDWFQFRGRMKRNIGVDRKDVKSMIHYLKEGHRVWYAPDHDYGRRRSTFAPLFAVKHACTTTGTSLLTHAGHATVVPFSVVRERRLGQYRVKIDPPITDFPKEAHAAAVITNQAVERLILRAPEQYMWLHRRFKTRPEGEPSLYEGI</sequence>
<comment type="similarity">
    <text evidence="9">Belongs to the LpxL/LpxM/LpxP family.</text>
</comment>
<keyword evidence="5 9" id="KW-0448">Lipopolysaccharide biosynthesis</keyword>
<keyword evidence="1 9" id="KW-1003">Cell membrane</keyword>
<evidence type="ECO:0000256" key="7">
    <source>
        <dbReference type="ARBA" id="ARBA00023136"/>
    </source>
</evidence>
<dbReference type="GO" id="GO:0005886">
    <property type="term" value="C:plasma membrane"/>
    <property type="evidence" value="ECO:0007669"/>
    <property type="project" value="UniProtKB-SubCell"/>
</dbReference>
<keyword evidence="11" id="KW-1185">Reference proteome</keyword>
<evidence type="ECO:0000313" key="10">
    <source>
        <dbReference type="EMBL" id="OOE39588.1"/>
    </source>
</evidence>
<dbReference type="HAMAP" id="MF_01942">
    <property type="entry name" value="Lipid_A_LpxL_LpxP"/>
    <property type="match status" value="1"/>
</dbReference>
<feature type="short sequence motif" description="HXXXXD motif" evidence="9">
    <location>
        <begin position="134"/>
        <end position="139"/>
    </location>
</feature>
<dbReference type="CDD" id="cd07984">
    <property type="entry name" value="LPLAT_LABLAT-like"/>
    <property type="match status" value="1"/>
</dbReference>
<keyword evidence="7 9" id="KW-0472">Membrane</keyword>
<evidence type="ECO:0000313" key="11">
    <source>
        <dbReference type="Proteomes" id="UP000189021"/>
    </source>
</evidence>
<comment type="pathway">
    <text evidence="9">Glycolipid biosynthesis; KDO(2)-lipid A biosynthesis; KDO(2)-lipid A from CMP-3-deoxy-D-manno-octulosonate and lipid IV(A): step 3/4.</text>
</comment>
<dbReference type="NCBIfam" id="TIGR02207">
    <property type="entry name" value="lipid_A_htrB"/>
    <property type="match status" value="1"/>
</dbReference>
<comment type="pathway">
    <text evidence="9">Bacterial outer membrane biogenesis; lipopolysaccharide biosynthesis.</text>
</comment>
<comment type="catalytic activity">
    <reaction evidence="9">
        <text>an alpha-Kdo-(2-&gt;4)-alpha-Kdo-(2-&gt;6)-lipid IVA + a fatty acyl-[ACP] = an alpha-Kdo-(2-&gt;4)-alpha-Kdo-(2-&gt;6)-(acyl)-lipid IVA + holo-[ACP]</text>
        <dbReference type="Rhea" id="RHEA:69396"/>
        <dbReference type="Rhea" id="RHEA-COMP:9685"/>
        <dbReference type="Rhea" id="RHEA-COMP:14125"/>
        <dbReference type="ChEBI" id="CHEBI:64479"/>
        <dbReference type="ChEBI" id="CHEBI:138651"/>
        <dbReference type="ChEBI" id="CHEBI:176429"/>
        <dbReference type="ChEBI" id="CHEBI:176430"/>
        <dbReference type="EC" id="2.3.1.241"/>
    </reaction>
</comment>
<reference evidence="10 11" key="1">
    <citation type="journal article" date="2017" name="Genome Announc.">
        <title>Draft Genome Sequences of Salinivibrio proteolyticus, Salinivibrio sharmensis, Salinivibrio siamensis, Salinivibrio costicola subsp. alcaliphilus, Salinivibrio costicola subsp. vallismortis, and 29 New Isolates Belonging to the Genus Salinivibrio.</title>
        <authorList>
            <person name="Lopez-Hermoso C."/>
            <person name="de la Haba R.R."/>
            <person name="Sanchez-Porro C."/>
            <person name="Bayliss S.C."/>
            <person name="Feil E.J."/>
            <person name="Ventosa A."/>
        </authorList>
    </citation>
    <scope>NUCLEOTIDE SEQUENCE [LARGE SCALE GENOMIC DNA]</scope>
    <source>
        <strain evidence="10 11">AL184</strain>
    </source>
</reference>
<name>A0AB36JVB7_9GAMM</name>
<dbReference type="GO" id="GO:0036104">
    <property type="term" value="P:Kdo2-lipid A biosynthetic process"/>
    <property type="evidence" value="ECO:0007669"/>
    <property type="project" value="UniProtKB-UniRule"/>
</dbReference>
<comment type="function">
    <text evidence="9">Catalyzes the transfer of an acyl chain from an acyl-[acyl-carrier-protein] (ACP) to a Kdo(2)-lipid IV(A) to form a Kdo(2)-(acyl)-lipid IV(A).</text>
</comment>
<gene>
    <name evidence="9" type="primary">lpxL</name>
    <name evidence="10" type="ORF">BZG00_08595</name>
</gene>
<dbReference type="NCBIfam" id="NF005340">
    <property type="entry name" value="PRK06860.1"/>
    <property type="match status" value="1"/>
</dbReference>
<evidence type="ECO:0000256" key="6">
    <source>
        <dbReference type="ARBA" id="ARBA00022989"/>
    </source>
</evidence>